<proteinExistence type="predicted"/>
<reference evidence="2 3" key="1">
    <citation type="submission" date="2016-05" db="EMBL/GenBank/DDBJ databases">
        <title>Comparative analysis of secretome profiles of manganese(II)-oxidizing ascomycete fungi.</title>
        <authorList>
            <consortium name="DOE Joint Genome Institute"/>
            <person name="Zeiner C.A."/>
            <person name="Purvine S.O."/>
            <person name="Zink E.M."/>
            <person name="Wu S."/>
            <person name="Pasa-Tolic L."/>
            <person name="Chaput D.L."/>
            <person name="Haridas S."/>
            <person name="Grigoriev I.V."/>
            <person name="Santelli C.M."/>
            <person name="Hansel C.M."/>
        </authorList>
    </citation>
    <scope>NUCLEOTIDE SEQUENCE [LARGE SCALE GENOMIC DNA]</scope>
    <source>
        <strain evidence="2 3">AP3s5-JAC2a</strain>
    </source>
</reference>
<feature type="transmembrane region" description="Helical" evidence="1">
    <location>
        <begin position="121"/>
        <end position="141"/>
    </location>
</feature>
<dbReference type="InParanoid" id="A0A177CJ90"/>
<evidence type="ECO:0000313" key="2">
    <source>
        <dbReference type="EMBL" id="OAG06928.1"/>
    </source>
</evidence>
<keyword evidence="1" id="KW-0812">Transmembrane</keyword>
<gene>
    <name evidence="2" type="ORF">CC84DRAFT_630889</name>
</gene>
<dbReference type="Proteomes" id="UP000077069">
    <property type="component" value="Unassembled WGS sequence"/>
</dbReference>
<dbReference type="AlphaFoldDB" id="A0A177CJ90"/>
<organism evidence="2 3">
    <name type="scientific">Paraphaeosphaeria sporulosa</name>
    <dbReference type="NCBI Taxonomy" id="1460663"/>
    <lineage>
        <taxon>Eukaryota</taxon>
        <taxon>Fungi</taxon>
        <taxon>Dikarya</taxon>
        <taxon>Ascomycota</taxon>
        <taxon>Pezizomycotina</taxon>
        <taxon>Dothideomycetes</taxon>
        <taxon>Pleosporomycetidae</taxon>
        <taxon>Pleosporales</taxon>
        <taxon>Massarineae</taxon>
        <taxon>Didymosphaeriaceae</taxon>
        <taxon>Paraphaeosphaeria</taxon>
    </lineage>
</organism>
<evidence type="ECO:0000313" key="3">
    <source>
        <dbReference type="Proteomes" id="UP000077069"/>
    </source>
</evidence>
<dbReference type="GeneID" id="28770432"/>
<protein>
    <submittedName>
        <fullName evidence="2">Uncharacterized protein</fullName>
    </submittedName>
</protein>
<accession>A0A177CJ90</accession>
<dbReference type="RefSeq" id="XP_018037293.1">
    <property type="nucleotide sequence ID" value="XM_018186946.1"/>
</dbReference>
<name>A0A177CJ90_9PLEO</name>
<keyword evidence="1" id="KW-0472">Membrane</keyword>
<sequence>MVRATEPCSRQLCLAHPQHGRLTPRTPAAQTAPPVTRLTEPIGRTTPLILPAPLARQTGHDSRLPPRPCANPCVPRRRRRVRAGYGRARGEAVLHRQLDFGFVGDGGGGRGRCRGRRSRELVRLVTVVGVIVRVQAFVAVACFAARKGADRFDGCGIHAGHGVAFSRVAFGGGAGICRRCICRTGVVGGRVGHCGRVWGRHASDGIADVTMPRPKRWESVEEEQEFAGGMRCAYRFSMCDVTVPWFRGRC</sequence>
<keyword evidence="1" id="KW-1133">Transmembrane helix</keyword>
<dbReference type="EMBL" id="KV441551">
    <property type="protein sequence ID" value="OAG06928.1"/>
    <property type="molecule type" value="Genomic_DNA"/>
</dbReference>
<evidence type="ECO:0000256" key="1">
    <source>
        <dbReference type="SAM" id="Phobius"/>
    </source>
</evidence>
<keyword evidence="3" id="KW-1185">Reference proteome</keyword>